<feature type="domain" description="Soluble ligand binding" evidence="16">
    <location>
        <begin position="441"/>
        <end position="486"/>
    </location>
</feature>
<keyword evidence="6" id="KW-0812">Transmembrane</keyword>
<keyword evidence="8" id="KW-0625">Polysaccharide transport</keyword>
<keyword evidence="11" id="KW-0472">Membrane</keyword>
<keyword evidence="4" id="KW-1134">Transmembrane beta strand</keyword>
<evidence type="ECO:0000256" key="2">
    <source>
        <dbReference type="ARBA" id="ARBA00009450"/>
    </source>
</evidence>
<keyword evidence="10" id="KW-0626">Porin</keyword>
<dbReference type="GO" id="GO:0015159">
    <property type="term" value="F:polysaccharide transmembrane transporter activity"/>
    <property type="evidence" value="ECO:0007669"/>
    <property type="project" value="InterPro"/>
</dbReference>
<evidence type="ECO:0000256" key="5">
    <source>
        <dbReference type="ARBA" id="ARBA00022597"/>
    </source>
</evidence>
<feature type="domain" description="Polysaccharide export protein N-terminal" evidence="15">
    <location>
        <begin position="94"/>
        <end position="159"/>
    </location>
</feature>
<dbReference type="GO" id="GO:0006811">
    <property type="term" value="P:monoatomic ion transport"/>
    <property type="evidence" value="ECO:0007669"/>
    <property type="project" value="UniProtKB-KW"/>
</dbReference>
<feature type="domain" description="SLBB" evidence="17">
    <location>
        <begin position="181"/>
        <end position="256"/>
    </location>
</feature>
<dbReference type="GO" id="GO:0015288">
    <property type="term" value="F:porin activity"/>
    <property type="evidence" value="ECO:0007669"/>
    <property type="project" value="UniProtKB-KW"/>
</dbReference>
<dbReference type="Pfam" id="PF02563">
    <property type="entry name" value="Poly_export"/>
    <property type="match status" value="1"/>
</dbReference>
<evidence type="ECO:0000259" key="15">
    <source>
        <dbReference type="Pfam" id="PF02563"/>
    </source>
</evidence>
<evidence type="ECO:0000256" key="10">
    <source>
        <dbReference type="ARBA" id="ARBA00023114"/>
    </source>
</evidence>
<dbReference type="PANTHER" id="PTHR33619:SF3">
    <property type="entry name" value="POLYSACCHARIDE EXPORT PROTEIN GFCE-RELATED"/>
    <property type="match status" value="1"/>
</dbReference>
<evidence type="ECO:0000256" key="12">
    <source>
        <dbReference type="ARBA" id="ARBA00023139"/>
    </source>
</evidence>
<feature type="domain" description="Soluble ligand binding" evidence="16">
    <location>
        <begin position="655"/>
        <end position="701"/>
    </location>
</feature>
<evidence type="ECO:0000256" key="9">
    <source>
        <dbReference type="ARBA" id="ARBA00023065"/>
    </source>
</evidence>
<dbReference type="InterPro" id="IPR049712">
    <property type="entry name" value="Poly_export"/>
</dbReference>
<keyword evidence="3" id="KW-0813">Transport</keyword>
<evidence type="ECO:0000259" key="17">
    <source>
        <dbReference type="Pfam" id="PF22461"/>
    </source>
</evidence>
<keyword evidence="5" id="KW-0762">Sugar transport</keyword>
<dbReference type="RefSeq" id="WP_122141981.1">
    <property type="nucleotide sequence ID" value="NZ_JAFKPL010000001.1"/>
</dbReference>
<evidence type="ECO:0000256" key="14">
    <source>
        <dbReference type="ARBA" id="ARBA00023288"/>
    </source>
</evidence>
<dbReference type="InterPro" id="IPR054765">
    <property type="entry name" value="SLBB_dom"/>
</dbReference>
<keyword evidence="9" id="KW-0406">Ion transport</keyword>
<dbReference type="Pfam" id="PF22461">
    <property type="entry name" value="SLBB_2"/>
    <property type="match status" value="1"/>
</dbReference>
<dbReference type="GO" id="GO:0009279">
    <property type="term" value="C:cell outer membrane"/>
    <property type="evidence" value="ECO:0007669"/>
    <property type="project" value="UniProtKB-SubCell"/>
</dbReference>
<dbReference type="AlphaFoldDB" id="A0A412YKE6"/>
<dbReference type="Pfam" id="PF10531">
    <property type="entry name" value="SLBB"/>
    <property type="match status" value="4"/>
</dbReference>
<evidence type="ECO:0000256" key="6">
    <source>
        <dbReference type="ARBA" id="ARBA00022692"/>
    </source>
</evidence>
<dbReference type="EMBL" id="QRZH01000003">
    <property type="protein sequence ID" value="RGV57845.1"/>
    <property type="molecule type" value="Genomic_DNA"/>
</dbReference>
<feature type="domain" description="Soluble ligand binding" evidence="16">
    <location>
        <begin position="264"/>
        <end position="311"/>
    </location>
</feature>
<name>A0A412YKE6_BACFG</name>
<dbReference type="Gene3D" id="3.10.560.10">
    <property type="entry name" value="Outer membrane lipoprotein wza domain like"/>
    <property type="match status" value="6"/>
</dbReference>
<dbReference type="SUPFAM" id="SSF142984">
    <property type="entry name" value="Nqo1 middle domain-like"/>
    <property type="match status" value="1"/>
</dbReference>
<evidence type="ECO:0000256" key="4">
    <source>
        <dbReference type="ARBA" id="ARBA00022452"/>
    </source>
</evidence>
<evidence type="ECO:0000256" key="7">
    <source>
        <dbReference type="ARBA" id="ARBA00022729"/>
    </source>
</evidence>
<dbReference type="InterPro" id="IPR003715">
    <property type="entry name" value="Poly_export_N"/>
</dbReference>
<dbReference type="Proteomes" id="UP000286270">
    <property type="component" value="Unassembled WGS sequence"/>
</dbReference>
<evidence type="ECO:0000256" key="11">
    <source>
        <dbReference type="ARBA" id="ARBA00023136"/>
    </source>
</evidence>
<evidence type="ECO:0000256" key="13">
    <source>
        <dbReference type="ARBA" id="ARBA00023237"/>
    </source>
</evidence>
<evidence type="ECO:0000256" key="3">
    <source>
        <dbReference type="ARBA" id="ARBA00022448"/>
    </source>
</evidence>
<evidence type="ECO:0000256" key="8">
    <source>
        <dbReference type="ARBA" id="ARBA00023047"/>
    </source>
</evidence>
<comment type="caution">
    <text evidence="18">The sequence shown here is derived from an EMBL/GenBank/DDBJ whole genome shotgun (WGS) entry which is preliminary data.</text>
</comment>
<evidence type="ECO:0000313" key="19">
    <source>
        <dbReference type="Proteomes" id="UP000286270"/>
    </source>
</evidence>
<keyword evidence="14" id="KW-0449">Lipoprotein</keyword>
<dbReference type="PANTHER" id="PTHR33619">
    <property type="entry name" value="POLYSACCHARIDE EXPORT PROTEIN GFCE-RELATED"/>
    <property type="match status" value="1"/>
</dbReference>
<comment type="subcellular location">
    <subcellularLocation>
        <location evidence="1">Cell outer membrane</location>
        <topology evidence="1">Multi-pass membrane protein</topology>
    </subcellularLocation>
</comment>
<reference evidence="18 19" key="1">
    <citation type="submission" date="2018-08" db="EMBL/GenBank/DDBJ databases">
        <title>A genome reference for cultivated species of the human gut microbiota.</title>
        <authorList>
            <person name="Zou Y."/>
            <person name="Xue W."/>
            <person name="Luo G."/>
        </authorList>
    </citation>
    <scope>NUCLEOTIDE SEQUENCE [LARGE SCALE GENOMIC DNA]</scope>
    <source>
        <strain evidence="18 19">AF14-26</strain>
    </source>
</reference>
<evidence type="ECO:0000259" key="16">
    <source>
        <dbReference type="Pfam" id="PF10531"/>
    </source>
</evidence>
<evidence type="ECO:0000313" key="18">
    <source>
        <dbReference type="EMBL" id="RGV57845.1"/>
    </source>
</evidence>
<keyword evidence="12" id="KW-0564">Palmitate</keyword>
<comment type="similarity">
    <text evidence="2">Belongs to the BexD/CtrA/VexA family.</text>
</comment>
<gene>
    <name evidence="18" type="ORF">DWW08_05610</name>
</gene>
<evidence type="ECO:0000256" key="1">
    <source>
        <dbReference type="ARBA" id="ARBA00004571"/>
    </source>
</evidence>
<accession>A0A412YKE6</accession>
<dbReference type="GO" id="GO:0046930">
    <property type="term" value="C:pore complex"/>
    <property type="evidence" value="ECO:0007669"/>
    <property type="project" value="UniProtKB-KW"/>
</dbReference>
<proteinExistence type="inferred from homology"/>
<dbReference type="InterPro" id="IPR019554">
    <property type="entry name" value="Soluble_ligand-bd"/>
</dbReference>
<keyword evidence="13" id="KW-0998">Cell outer membrane</keyword>
<organism evidence="18 19">
    <name type="scientific">Bacteroides fragilis</name>
    <dbReference type="NCBI Taxonomy" id="817"/>
    <lineage>
        <taxon>Bacteria</taxon>
        <taxon>Pseudomonadati</taxon>
        <taxon>Bacteroidota</taxon>
        <taxon>Bacteroidia</taxon>
        <taxon>Bacteroidales</taxon>
        <taxon>Bacteroidaceae</taxon>
        <taxon>Bacteroides</taxon>
    </lineage>
</organism>
<protein>
    <submittedName>
        <fullName evidence="18">Capsule biosynthesis protein</fullName>
    </submittedName>
</protein>
<feature type="domain" description="Soluble ligand binding" evidence="16">
    <location>
        <begin position="538"/>
        <end position="589"/>
    </location>
</feature>
<keyword evidence="7" id="KW-0732">Signal</keyword>
<sequence>MSIEILLQTVAASFSCQSLFCVTKKVGCLIDKISGRVNDKGALLFALFILLAGGSRAKQHRKEDFIIRGKQVAVFGRNIFTDRNLSFEPNLDIPTPENYVLGPGDELIIDVWGTSENTVREIISPEGTIHVAGIGPIFLDGMSIQDAERSLRREFSKIYAAISGKSVHIKLSLGGIRTIMINVMGEVQVPGTYRLSAFASVFHALYRAGGVSGIGSLRDIRVVRGGKEVTCIDVYDYIMKGKLTDDIRLSEGDVILIPPYENLVSISGKVKRPMAYEMKKGETITTLLSYAGGFTGDAYRDAIRLFRLSGKEKQIYNVGQDDYQSFILADGDELSVEAVLQRFSNKVEVRGAVYRAGVYQLDDSITGTVRQLISRAEGLRGDAFLNRALLRREHEDLTHEMIPVDLKRMMAGAVSDLRLQKNDVLYISSVKDIEKEGTLSIYGDIRNPGDFPYVKNTSIQDLIVKAGGLLESASMVRIDVSRRIRDPKSISSSTVIGKSFAVELKNGLVMGEDKGFELEPYDIVFIRRSPGYRKQANVTVEGEVAFTGNYTLIQSNERLSSLIARAGGLSKEAYVKGARLIRRMTADEMRQKKDVLRLSVRGSEKASVSPVTLEASSTYPVGIELEKALVNPGSDEDMVLREGDVLFVPKYVSTVTINGAVMYPNTILYQKGSSLSYYIEQAGGFGNRALKRRVYVIYMNGMVSRLKRRMGNAIEPGCEIIVPSKKGRKKTVAADVTGMNTSIASIAAMVAAMVGMTK</sequence>